<keyword evidence="2" id="KW-0418">Kinase</keyword>
<dbReference type="STRING" id="402676.B6JZW0"/>
<dbReference type="HOGENOM" id="CLU_051552_0_0_1"/>
<dbReference type="GO" id="GO:0045943">
    <property type="term" value="P:positive regulation of transcription by RNA polymerase I"/>
    <property type="evidence" value="ECO:0000318"/>
    <property type="project" value="GO_Central"/>
</dbReference>
<dbReference type="InterPro" id="IPR024637">
    <property type="entry name" value="Ctk3_C"/>
</dbReference>
<reference evidence="2 4" key="1">
    <citation type="journal article" date="2011" name="Science">
        <title>Comparative functional genomics of the fission yeasts.</title>
        <authorList>
            <person name="Rhind N."/>
            <person name="Chen Z."/>
            <person name="Yassour M."/>
            <person name="Thompson D.A."/>
            <person name="Haas B.J."/>
            <person name="Habib N."/>
            <person name="Wapinski I."/>
            <person name="Roy S."/>
            <person name="Lin M.F."/>
            <person name="Heiman D.I."/>
            <person name="Young S.K."/>
            <person name="Furuya K."/>
            <person name="Guo Y."/>
            <person name="Pidoux A."/>
            <person name="Chen H.M."/>
            <person name="Robbertse B."/>
            <person name="Goldberg J.M."/>
            <person name="Aoki K."/>
            <person name="Bayne E.H."/>
            <person name="Berlin A.M."/>
            <person name="Desjardins C.A."/>
            <person name="Dobbs E."/>
            <person name="Dukaj L."/>
            <person name="Fan L."/>
            <person name="FitzGerald M.G."/>
            <person name="French C."/>
            <person name="Gujja S."/>
            <person name="Hansen K."/>
            <person name="Keifenheim D."/>
            <person name="Levin J.Z."/>
            <person name="Mosher R.A."/>
            <person name="Mueller C.A."/>
            <person name="Pfiffner J."/>
            <person name="Priest M."/>
            <person name="Russ C."/>
            <person name="Smialowska A."/>
            <person name="Swoboda P."/>
            <person name="Sykes S.M."/>
            <person name="Vaughn M."/>
            <person name="Vengrova S."/>
            <person name="Yoder R."/>
            <person name="Zeng Q."/>
            <person name="Allshire R."/>
            <person name="Baulcombe D."/>
            <person name="Birren B.W."/>
            <person name="Brown W."/>
            <person name="Ekwall K."/>
            <person name="Kellis M."/>
            <person name="Leatherwood J."/>
            <person name="Levin H."/>
            <person name="Margalit H."/>
            <person name="Martienssen R."/>
            <person name="Nieduszynski C.A."/>
            <person name="Spatafora J.W."/>
            <person name="Friedman N."/>
            <person name="Dalgaard J.Z."/>
            <person name="Baumann P."/>
            <person name="Niki H."/>
            <person name="Regev A."/>
            <person name="Nusbaum C."/>
        </authorList>
    </citation>
    <scope>NUCLEOTIDE SEQUENCE [LARGE SCALE GENOMIC DNA]</scope>
    <source>
        <strain evidence="4">yFS275 / FY16936</strain>
    </source>
</reference>
<dbReference type="PANTHER" id="PTHR28291">
    <property type="entry name" value="CTD KINASE SUBUNIT GAMMA"/>
    <property type="match status" value="1"/>
</dbReference>
<dbReference type="EMBL" id="KE651168">
    <property type="protein sequence ID" value="EEB06110.1"/>
    <property type="molecule type" value="Genomic_DNA"/>
</dbReference>
<dbReference type="InterPro" id="IPR008942">
    <property type="entry name" value="ENTH_VHS"/>
</dbReference>
<evidence type="ECO:0000313" key="3">
    <source>
        <dbReference type="JaponicusDB" id="SJAG_01149"/>
    </source>
</evidence>
<dbReference type="InterPro" id="IPR024638">
    <property type="entry name" value="Ctk3_N"/>
</dbReference>
<dbReference type="OrthoDB" id="21266at2759"/>
<keyword evidence="2" id="KW-0808">Transferase</keyword>
<dbReference type="VEuPathDB" id="FungiDB:SJAG_01149"/>
<dbReference type="GO" id="GO:0016301">
    <property type="term" value="F:kinase activity"/>
    <property type="evidence" value="ECO:0007669"/>
    <property type="project" value="UniProtKB-KW"/>
</dbReference>
<dbReference type="InterPro" id="IPR042326">
    <property type="entry name" value="Ctk3"/>
</dbReference>
<dbReference type="AlphaFoldDB" id="B6JZW0"/>
<keyword evidence="4" id="KW-1185">Reference proteome</keyword>
<dbReference type="OMA" id="DMGEDLH"/>
<organism evidence="2 4">
    <name type="scientific">Schizosaccharomyces japonicus (strain yFS275 / FY16936)</name>
    <name type="common">Fission yeast</name>
    <dbReference type="NCBI Taxonomy" id="402676"/>
    <lineage>
        <taxon>Eukaryota</taxon>
        <taxon>Fungi</taxon>
        <taxon>Dikarya</taxon>
        <taxon>Ascomycota</taxon>
        <taxon>Taphrinomycotina</taxon>
        <taxon>Schizosaccharomycetes</taxon>
        <taxon>Schizosaccharomycetales</taxon>
        <taxon>Schizosaccharomycetaceae</taxon>
        <taxon>Schizosaccharomyces</taxon>
    </lineage>
</organism>
<dbReference type="Pfam" id="PF12350">
    <property type="entry name" value="CTK3_C"/>
    <property type="match status" value="1"/>
</dbReference>
<dbReference type="RefSeq" id="XP_002172403.1">
    <property type="nucleotide sequence ID" value="XM_002172367.2"/>
</dbReference>
<dbReference type="PANTHER" id="PTHR28291:SF1">
    <property type="entry name" value="CTD KINASE SUBUNIT GAMMA"/>
    <property type="match status" value="1"/>
</dbReference>
<proteinExistence type="predicted"/>
<dbReference type="Gene3D" id="1.25.40.90">
    <property type="match status" value="1"/>
</dbReference>
<evidence type="ECO:0000313" key="2">
    <source>
        <dbReference type="EMBL" id="EEB06110.1"/>
    </source>
</evidence>
<name>B6JZW0_SCHJY</name>
<dbReference type="JaponicusDB" id="SJAG_01149">
    <property type="gene designation" value="lsg1"/>
</dbReference>
<evidence type="ECO:0000259" key="1">
    <source>
        <dbReference type="PROSITE" id="PS51391"/>
    </source>
</evidence>
<dbReference type="InterPro" id="IPR006569">
    <property type="entry name" value="CID_dom"/>
</dbReference>
<gene>
    <name evidence="3" type="primary">lsg1</name>
    <name evidence="2" type="ORF">SJAG_01149</name>
</gene>
<dbReference type="GO" id="GO:0045944">
    <property type="term" value="P:positive regulation of transcription by RNA polymerase II"/>
    <property type="evidence" value="ECO:0007669"/>
    <property type="project" value="EnsemblFungi"/>
</dbReference>
<accession>B6JZW0</accession>
<dbReference type="Pfam" id="PF12243">
    <property type="entry name" value="CTK3"/>
    <property type="match status" value="1"/>
</dbReference>
<dbReference type="PROSITE" id="PS51391">
    <property type="entry name" value="CID"/>
    <property type="match status" value="1"/>
</dbReference>
<dbReference type="GO" id="GO:0070692">
    <property type="term" value="C:CTDK-1 complex"/>
    <property type="evidence" value="ECO:0000318"/>
    <property type="project" value="GO_Central"/>
</dbReference>
<dbReference type="GeneID" id="7047406"/>
<dbReference type="eggNOG" id="ENOG502S1MK">
    <property type="taxonomic scope" value="Eukaryota"/>
</dbReference>
<feature type="domain" description="CID" evidence="1">
    <location>
        <begin position="3"/>
        <end position="139"/>
    </location>
</feature>
<protein>
    <submittedName>
        <fullName evidence="2">Domain kinase I gamma subunit</fullName>
    </submittedName>
</protein>
<sequence>MMDPFEGRLTFLQLLRRLSASQLSQLKPAQFAVRHRELEEDLYSCIREAMESGTFNMRVNIMYFLETLCDMCRQNNIEGSYVEMIGRDIAKLVGSVVPPGQVGAANAPEVRKVLESMHTKRLLSDEQWEEANAVLQKNAAAQIQDGDSVEKTAVFSREDILRRMEEDRERHKRLRETFWAVDSPEEEWQQTWASLPALNDHDLEKIRDEYAKYKSCTQ</sequence>
<dbReference type="GO" id="GO:0032786">
    <property type="term" value="P:positive regulation of DNA-templated transcription, elongation"/>
    <property type="evidence" value="ECO:0000318"/>
    <property type="project" value="GO_Central"/>
</dbReference>
<evidence type="ECO:0000313" key="4">
    <source>
        <dbReference type="Proteomes" id="UP000001744"/>
    </source>
</evidence>
<dbReference type="Proteomes" id="UP000001744">
    <property type="component" value="Unassembled WGS sequence"/>
</dbReference>